<dbReference type="InterPro" id="IPR029055">
    <property type="entry name" value="Ntn_hydrolases_N"/>
</dbReference>
<name>A0A518BHX3_9BACT</name>
<dbReference type="PANTHER" id="PTHR43881">
    <property type="entry name" value="GAMMA-GLUTAMYLTRANSPEPTIDASE (AFU_ORTHOLOGUE AFUA_4G13580)"/>
    <property type="match status" value="1"/>
</dbReference>
<dbReference type="Proteomes" id="UP000316921">
    <property type="component" value="Chromosome"/>
</dbReference>
<dbReference type="InterPro" id="IPR052896">
    <property type="entry name" value="GGT-like_enzyme"/>
</dbReference>
<dbReference type="PANTHER" id="PTHR43881:SF1">
    <property type="entry name" value="GAMMA-GLUTAMYLTRANSPEPTIDASE (AFU_ORTHOLOGUE AFUA_4G13580)"/>
    <property type="match status" value="1"/>
</dbReference>
<evidence type="ECO:0000313" key="2">
    <source>
        <dbReference type="EMBL" id="QDU66587.1"/>
    </source>
</evidence>
<keyword evidence="2" id="KW-0808">Transferase</keyword>
<gene>
    <name evidence="2" type="primary">ywrD_2</name>
    <name evidence="2" type="ORF">Pla133_16630</name>
</gene>
<accession>A0A518BHX3</accession>
<dbReference type="Gene3D" id="1.10.246.130">
    <property type="match status" value="1"/>
</dbReference>
<sequence length="545" mass="57920">MDRPIGRPFAARSTVYARGGVAATSQPLATQTAIELLRRGGSAVDAAIGANAVLGLVEPTGSGVGGDLFALVWDAENRKLSGYNGSGRSPLGLSREHLLGLGLDRIPAHGPLSVSTPGCVDGWVALHERFGRLPLADLLEPAIAYAREGFPVSPVIAHEWAANARRLGGFDGFRSQFMPGGAAPQAGQVFSNPNLARTYRRIATHGREGFYRGDVPERIEAAMRAEGGFLCARDLAEHRGEWVEPVGANYRGVDVWQIGPNTQGIATLQMLGLLEHFALDRRGPDDPRWLHLLVEAKKLAYADRARWYADPDQAEIPVAELVSKDYAAARVGSIDELRAATDVAPGDPRLDAGDTVYLAIGDGDGNFVSLIQSNFRGMGSGIAPEGLGFVLQDRGELFDLAPGRPNTYAPGKRPFHTIMPGFATRDGEPWMSFGVMGGAMQPQGQVQILVGRIDFGLDLQEAGDAPRALHEGGPEPTGAERRGGGRVYLESGFSQGTVRDLLARGHRVGAARGVFGGYQAVGWDPVARVLSGASESRKDGHAAGF</sequence>
<dbReference type="Gene3D" id="3.60.20.40">
    <property type="match status" value="1"/>
</dbReference>
<evidence type="ECO:0000313" key="3">
    <source>
        <dbReference type="Proteomes" id="UP000316921"/>
    </source>
</evidence>
<reference evidence="2 3" key="1">
    <citation type="submission" date="2019-02" db="EMBL/GenBank/DDBJ databases">
        <title>Deep-cultivation of Planctomycetes and their phenomic and genomic characterization uncovers novel biology.</title>
        <authorList>
            <person name="Wiegand S."/>
            <person name="Jogler M."/>
            <person name="Boedeker C."/>
            <person name="Pinto D."/>
            <person name="Vollmers J."/>
            <person name="Rivas-Marin E."/>
            <person name="Kohn T."/>
            <person name="Peeters S.H."/>
            <person name="Heuer A."/>
            <person name="Rast P."/>
            <person name="Oberbeckmann S."/>
            <person name="Bunk B."/>
            <person name="Jeske O."/>
            <person name="Meyerdierks A."/>
            <person name="Storesund J.E."/>
            <person name="Kallscheuer N."/>
            <person name="Luecker S."/>
            <person name="Lage O.M."/>
            <person name="Pohl T."/>
            <person name="Merkel B.J."/>
            <person name="Hornburger P."/>
            <person name="Mueller R.-W."/>
            <person name="Bruemmer F."/>
            <person name="Labrenz M."/>
            <person name="Spormann A.M."/>
            <person name="Op den Camp H."/>
            <person name="Overmann J."/>
            <person name="Amann R."/>
            <person name="Jetten M.S.M."/>
            <person name="Mascher T."/>
            <person name="Medema M.H."/>
            <person name="Devos D.P."/>
            <person name="Kaster A.-K."/>
            <person name="Ovreas L."/>
            <person name="Rohde M."/>
            <person name="Galperin M.Y."/>
            <person name="Jogler C."/>
        </authorList>
    </citation>
    <scope>NUCLEOTIDE SEQUENCE [LARGE SCALE GENOMIC DNA]</scope>
    <source>
        <strain evidence="2 3">Pla133</strain>
    </source>
</reference>
<evidence type="ECO:0000256" key="1">
    <source>
        <dbReference type="SAM" id="MobiDB-lite"/>
    </source>
</evidence>
<feature type="region of interest" description="Disordered" evidence="1">
    <location>
        <begin position="464"/>
        <end position="484"/>
    </location>
</feature>
<dbReference type="InterPro" id="IPR043138">
    <property type="entry name" value="GGT_lsub"/>
</dbReference>
<dbReference type="AlphaFoldDB" id="A0A518BHX3"/>
<organism evidence="2 3">
    <name type="scientific">Engelhardtia mirabilis</name>
    <dbReference type="NCBI Taxonomy" id="2528011"/>
    <lineage>
        <taxon>Bacteria</taxon>
        <taxon>Pseudomonadati</taxon>
        <taxon>Planctomycetota</taxon>
        <taxon>Planctomycetia</taxon>
        <taxon>Planctomycetia incertae sedis</taxon>
        <taxon>Engelhardtia</taxon>
    </lineage>
</organism>
<dbReference type="KEGG" id="pbap:Pla133_16630"/>
<keyword evidence="2" id="KW-0012">Acyltransferase</keyword>
<dbReference type="Pfam" id="PF01019">
    <property type="entry name" value="G_glu_transpept"/>
    <property type="match status" value="1"/>
</dbReference>
<dbReference type="PRINTS" id="PR01210">
    <property type="entry name" value="GGTRANSPTASE"/>
</dbReference>
<keyword evidence="3" id="KW-1185">Reference proteome</keyword>
<dbReference type="SUPFAM" id="SSF56235">
    <property type="entry name" value="N-terminal nucleophile aminohydrolases (Ntn hydrolases)"/>
    <property type="match status" value="1"/>
</dbReference>
<dbReference type="InterPro" id="IPR043137">
    <property type="entry name" value="GGT_ssub_C"/>
</dbReference>
<dbReference type="GO" id="GO:0103068">
    <property type="term" value="F:leukotriene C4 gamma-glutamyl transferase activity"/>
    <property type="evidence" value="ECO:0007669"/>
    <property type="project" value="UniProtKB-EC"/>
</dbReference>
<feature type="compositionally biased region" description="Basic and acidic residues" evidence="1">
    <location>
        <begin position="467"/>
        <end position="483"/>
    </location>
</feature>
<dbReference type="RefSeq" id="WP_145064410.1">
    <property type="nucleotide sequence ID" value="NZ_CP036287.1"/>
</dbReference>
<protein>
    <submittedName>
        <fullName evidence="2">Gamma-glutamyltransferase YwrD</fullName>
        <ecNumber evidence="2">2.3.2.2</ecNumber>
    </submittedName>
</protein>
<proteinExistence type="predicted"/>
<dbReference type="EC" id="2.3.2.2" evidence="2"/>
<dbReference type="EMBL" id="CP036287">
    <property type="protein sequence ID" value="QDU66587.1"/>
    <property type="molecule type" value="Genomic_DNA"/>
</dbReference>